<feature type="domain" description="Helicase/UvrB N-terminal" evidence="2">
    <location>
        <begin position="1"/>
        <end position="244"/>
    </location>
</feature>
<dbReference type="InterPro" id="IPR027417">
    <property type="entry name" value="P-loop_NTPase"/>
</dbReference>
<feature type="region of interest" description="Disordered" evidence="1">
    <location>
        <begin position="457"/>
        <end position="477"/>
    </location>
</feature>
<dbReference type="Proteomes" id="UP000290682">
    <property type="component" value="Unassembled WGS sequence"/>
</dbReference>
<proteinExistence type="predicted"/>
<evidence type="ECO:0000313" key="3">
    <source>
        <dbReference type="EMBL" id="RXZ42473.1"/>
    </source>
</evidence>
<protein>
    <submittedName>
        <fullName evidence="3">RNA helicase</fullName>
    </submittedName>
</protein>
<dbReference type="Pfam" id="PF04851">
    <property type="entry name" value="ResIII"/>
    <property type="match status" value="1"/>
</dbReference>
<gene>
    <name evidence="3" type="ORF">EBB06_11220</name>
</gene>
<comment type="caution">
    <text evidence="3">The sequence shown here is derived from an EMBL/GenBank/DDBJ whole genome shotgun (WGS) entry which is preliminary data.</text>
</comment>
<keyword evidence="3" id="KW-0378">Hydrolase</keyword>
<evidence type="ECO:0000259" key="2">
    <source>
        <dbReference type="Pfam" id="PF04851"/>
    </source>
</evidence>
<reference evidence="3 4" key="1">
    <citation type="submission" date="2018-10" db="EMBL/GenBank/DDBJ databases">
        <title>Draft genome of Fastidiocella sp. strain 375T, a bacterium isolated from a karstic cave dripping water.</title>
        <authorList>
            <person name="Coelho C."/>
            <person name="Verissimo A."/>
            <person name="Tiago I."/>
        </authorList>
    </citation>
    <scope>NUCLEOTIDE SEQUENCE [LARGE SCALE GENOMIC DNA]</scope>
    <source>
        <strain evidence="3 4">CAVE-375</strain>
    </source>
</reference>
<keyword evidence="3" id="KW-0347">Helicase</keyword>
<keyword evidence="4" id="KW-1185">Reference proteome</keyword>
<sequence>MELKSYQQRVIDDLAEFLATLEGSQRIDTAYREFWAERGVTGMAPYKNNVPKVPHLCAKVPTAGGKTYIAVNALKPIFDAFRRSNPKRPAFVVWLVPSLTILEQTVKALANPEHPYRKRLNLLFQNRVEIYEKKDLLQGAGFSLDTVREQLSIVVMSFDSLRARNKEDRKIFQDNGYLASFLDSGDKDDWRLPDYDASALINVIRSLHPVVVVDESHNAETALSVEMLHNLNPHFILDLTATPKNNSNIFSFVDAMQLKQHHMVKLPVIVANRQDKNEVIEAALILRRQLEEIAFQEEANGGKYIRPIVLFQAQPKTADDNTTFEKIKEALIALKIPAAEIKIKTAKLDELKDIDLMRRDCPVRYIITVNALKEGWDCPFAYILASLADKSSAVDVEQILGRVLRMPHVQQHGHELLNMSYVFTASNRFAATLDSVVKALNRAGFSDRDYRALSAEETHPAVEAGERPSAAGDLFGDRLPAGASLSADGKTGDDIDVSHIAPDWNQPAAETASSAGGLLAPEAQTSAGHPFVEAVKAQASQQNLAYEAQAKTAGDPAVPPELETRMNRHRMKDLFRDEALPLALPQFFIEVETGGWFDGDETHPLLERDLLLKDFKLANLDATIGFEDVDSEMYRVDLEQIGQEEYAPKPFKVNRAHRQRFNEIILAQSRENQVMNLTARLFELIGNLYPIDDADAKRYLSRIVEAMDADQVRDCLERDVAYVRKIRQKIDALADQHAYRQFSTLLHIDKIGIRPGFTLPEAIAPKKNASALPKSLYVTEAEMGDFERKVINDVANLENIQWWHRNLSRGKGFRINGFLNHYPDFIVKTRKGRVVVLETKGDDRDNSDSELKLKLGKLWEARAGSAFKYMMVFNDNPVEGADKLADALAKLGQM</sequence>
<dbReference type="EMBL" id="REGR01000014">
    <property type="protein sequence ID" value="RXZ42473.1"/>
    <property type="molecule type" value="Genomic_DNA"/>
</dbReference>
<keyword evidence="3" id="KW-0547">Nucleotide-binding</keyword>
<evidence type="ECO:0000313" key="4">
    <source>
        <dbReference type="Proteomes" id="UP000290682"/>
    </source>
</evidence>
<name>A0ABY0F9Y3_9NEIS</name>
<feature type="compositionally biased region" description="Basic and acidic residues" evidence="1">
    <location>
        <begin position="457"/>
        <end position="466"/>
    </location>
</feature>
<dbReference type="GO" id="GO:0004386">
    <property type="term" value="F:helicase activity"/>
    <property type="evidence" value="ECO:0007669"/>
    <property type="project" value="UniProtKB-KW"/>
</dbReference>
<dbReference type="InterPro" id="IPR006935">
    <property type="entry name" value="Helicase/UvrB_N"/>
</dbReference>
<organism evidence="3 4">
    <name type="scientific">Crenobacter cavernae</name>
    <dbReference type="NCBI Taxonomy" id="2290923"/>
    <lineage>
        <taxon>Bacteria</taxon>
        <taxon>Pseudomonadati</taxon>
        <taxon>Pseudomonadota</taxon>
        <taxon>Betaproteobacteria</taxon>
        <taxon>Neisseriales</taxon>
        <taxon>Neisseriaceae</taxon>
        <taxon>Crenobacter</taxon>
    </lineage>
</organism>
<dbReference type="Gene3D" id="3.40.50.300">
    <property type="entry name" value="P-loop containing nucleotide triphosphate hydrolases"/>
    <property type="match status" value="2"/>
</dbReference>
<evidence type="ECO:0000256" key="1">
    <source>
        <dbReference type="SAM" id="MobiDB-lite"/>
    </source>
</evidence>
<accession>A0ABY0F9Y3</accession>
<dbReference type="SUPFAM" id="SSF52540">
    <property type="entry name" value="P-loop containing nucleoside triphosphate hydrolases"/>
    <property type="match status" value="2"/>
</dbReference>
<keyword evidence="3" id="KW-0067">ATP-binding</keyword>